<accession>A0A7M1S031</accession>
<evidence type="ECO:0000256" key="1">
    <source>
        <dbReference type="ARBA" id="ARBA00001946"/>
    </source>
</evidence>
<evidence type="ECO:0000259" key="3">
    <source>
        <dbReference type="PROSITE" id="PS50164"/>
    </source>
</evidence>
<feature type="domain" description="GIY-YIG" evidence="3">
    <location>
        <begin position="9"/>
        <end position="107"/>
    </location>
</feature>
<proteinExistence type="predicted"/>
<dbReference type="Gene3D" id="1.10.10.10">
    <property type="entry name" value="Winged helix-like DNA-binding domain superfamily/Winged helix DNA-binding domain"/>
    <property type="match status" value="1"/>
</dbReference>
<dbReference type="InterPro" id="IPR036388">
    <property type="entry name" value="WH-like_DNA-bd_sf"/>
</dbReference>
<keyword evidence="5" id="KW-1185">Reference proteome</keyword>
<dbReference type="RefSeq" id="YP_010112941.1">
    <property type="nucleotide sequence ID" value="NC_055897.1"/>
</dbReference>
<keyword evidence="2" id="KW-0460">Magnesium</keyword>
<dbReference type="SUPFAM" id="SSF64496">
    <property type="entry name" value="DNA-binding domain of intron-encoded endonucleases"/>
    <property type="match status" value="2"/>
</dbReference>
<evidence type="ECO:0000256" key="2">
    <source>
        <dbReference type="ARBA" id="ARBA00022842"/>
    </source>
</evidence>
<dbReference type="SMART" id="SM00465">
    <property type="entry name" value="GIYc"/>
    <property type="match status" value="1"/>
</dbReference>
<dbReference type="GeneID" id="65131379"/>
<reference evidence="4 5" key="1">
    <citation type="submission" date="2020-07" db="EMBL/GenBank/DDBJ databases">
        <title>Taxonomic proposal: Crassvirales, a new order of highly abundant and diverse bacterial viruses.</title>
        <authorList>
            <person name="Shkoporov A.N."/>
            <person name="Stockdale S.R."/>
            <person name="Guerin E."/>
            <person name="Ross R.P."/>
            <person name="Hill C."/>
        </authorList>
    </citation>
    <scope>NUCLEOTIDE SEQUENCE [LARGE SCALE GENOMIC DNA]</scope>
</reference>
<comment type="cofactor">
    <cofactor evidence="1">
        <name>Mg(2+)</name>
        <dbReference type="ChEBI" id="CHEBI:18420"/>
    </cofactor>
</comment>
<dbReference type="SMART" id="SM00497">
    <property type="entry name" value="IENR1"/>
    <property type="match status" value="2"/>
</dbReference>
<evidence type="ECO:0000313" key="5">
    <source>
        <dbReference type="Proteomes" id="UP000593725"/>
    </source>
</evidence>
<organism evidence="4 5">
    <name type="scientific">uncultured phage cr114_1</name>
    <dbReference type="NCBI Taxonomy" id="2772088"/>
    <lineage>
        <taxon>Viruses</taxon>
        <taxon>Duplodnaviria</taxon>
        <taxon>Heunggongvirae</taxon>
        <taxon>Uroviricota</taxon>
        <taxon>Caudoviricetes</taxon>
        <taxon>Crassvirales</taxon>
        <taxon>Suoliviridae</taxon>
        <taxon>Uncouvirinae</taxon>
        <taxon>Aurodevirus</taxon>
        <taxon>Aurodevirus intestinalis</taxon>
    </lineage>
</organism>
<dbReference type="SUPFAM" id="SSF82771">
    <property type="entry name" value="GIY-YIG endonuclease"/>
    <property type="match status" value="1"/>
</dbReference>
<evidence type="ECO:0000313" key="4">
    <source>
        <dbReference type="EMBL" id="QOR59968.1"/>
    </source>
</evidence>
<dbReference type="EMBL" id="MT774404">
    <property type="protein sequence ID" value="QOR59968.1"/>
    <property type="molecule type" value="Genomic_DNA"/>
</dbReference>
<dbReference type="PROSITE" id="PS50164">
    <property type="entry name" value="GIY_YIG"/>
    <property type="match status" value="1"/>
</dbReference>
<dbReference type="GO" id="GO:0004519">
    <property type="term" value="F:endonuclease activity"/>
    <property type="evidence" value="ECO:0007669"/>
    <property type="project" value="InterPro"/>
</dbReference>
<dbReference type="KEGG" id="vg:65131379"/>
<sequence>MTYRDIDPKLAGIYIIKNNLNDKCYIGQSIKLRSRLKDHMRNAKNGKLDLPIYRAIRKYGFHNFTVDILESFIPDPNLSNEELIKQLDQLEIRYIEQYKAYEEGYNCTKGGDFGVLGLKMTTEQKKKVSENTKKLVSKGVFGKRVYLYNFVEKYYIYAWTVKDAANITKLSRSNISKLCNNNYTNPFCGNYIASYSKEELEDKKTSIFQQIEEHKTRKTHCSGTTWFKGMIGLNKGKKMSEEQKEKLRKASTKYIVYQYDLDNVLVATYEGMHNAAKAVNIDYRSIQRACSGRAKTCKGFIWKKVLKQSDCKQTAN</sequence>
<name>A0A7M1S031_9CAUD</name>
<dbReference type="Proteomes" id="UP000593725">
    <property type="component" value="Segment"/>
</dbReference>
<dbReference type="InterPro" id="IPR035901">
    <property type="entry name" value="GIY-YIG_endonuc_sf"/>
</dbReference>
<protein>
    <recommendedName>
        <fullName evidence="3">GIY-YIG domain-containing protein</fullName>
    </recommendedName>
</protein>
<dbReference type="Pfam" id="PF07453">
    <property type="entry name" value="NUMOD1"/>
    <property type="match status" value="1"/>
</dbReference>
<dbReference type="InterPro" id="IPR006350">
    <property type="entry name" value="Intron_endoG1"/>
</dbReference>
<dbReference type="CDD" id="cd10443">
    <property type="entry name" value="GIY-YIG_HE_Tlr8p_PBC-V_like"/>
    <property type="match status" value="1"/>
</dbReference>
<dbReference type="InterPro" id="IPR003647">
    <property type="entry name" value="Intron_nuc_1_rpt"/>
</dbReference>
<dbReference type="InterPro" id="IPR000305">
    <property type="entry name" value="GIY-YIG_endonuc"/>
</dbReference>
<dbReference type="Gene3D" id="3.40.1440.10">
    <property type="entry name" value="GIY-YIG endonuclease"/>
    <property type="match status" value="1"/>
</dbReference>
<dbReference type="InterPro" id="IPR010896">
    <property type="entry name" value="NUMOD1"/>
</dbReference>
<dbReference type="NCBIfam" id="TIGR01453">
    <property type="entry name" value="grpIintron_endo"/>
    <property type="match status" value="1"/>
</dbReference>
<dbReference type="Pfam" id="PF01541">
    <property type="entry name" value="GIY-YIG"/>
    <property type="match status" value="1"/>
</dbReference>